<comment type="caution">
    <text evidence="1">The sequence shown here is derived from an EMBL/GenBank/DDBJ whole genome shotgun (WGS) entry which is preliminary data.</text>
</comment>
<reference evidence="1" key="1">
    <citation type="journal article" date="2021" name="Microbiology">
        <title>Metagenomic Analysis of the Microbial Community in the Underground Coal Fire Area (Kemerovo Region, Russia) Revealed Predominance of Thermophilic Members of the Phyla Deinococcus-thermus, Aquificae, and Firmicutes.</title>
        <authorList>
            <person name="Kadnikov V."/>
            <person name="Mardanov A.V."/>
            <person name="Beletsky A.V."/>
            <person name="Karnachuk O.V."/>
            <person name="Ravin N.V."/>
        </authorList>
    </citation>
    <scope>NUCLEOTIDE SEQUENCE</scope>
    <source>
        <strain evidence="1">RBS10-49</strain>
    </source>
</reference>
<protein>
    <submittedName>
        <fullName evidence="1">Uncharacterized protein</fullName>
    </submittedName>
</protein>
<proteinExistence type="predicted"/>
<dbReference type="EMBL" id="JAHHQF010000050">
    <property type="protein sequence ID" value="MBT9282083.1"/>
    <property type="molecule type" value="Genomic_DNA"/>
</dbReference>
<evidence type="ECO:0000313" key="2">
    <source>
        <dbReference type="Proteomes" id="UP000748108"/>
    </source>
</evidence>
<organism evidence="1 2">
    <name type="scientific">Hydrogenibacillus schlegelii</name>
    <name type="common">Bacillus schlegelii</name>
    <dbReference type="NCBI Taxonomy" id="1484"/>
    <lineage>
        <taxon>Bacteria</taxon>
        <taxon>Bacillati</taxon>
        <taxon>Bacillota</taxon>
        <taxon>Bacilli</taxon>
        <taxon>Bacillales</taxon>
        <taxon>Bacillales Family X. Incertae Sedis</taxon>
        <taxon>Hydrogenibacillus</taxon>
    </lineage>
</organism>
<evidence type="ECO:0000313" key="1">
    <source>
        <dbReference type="EMBL" id="MBT9282083.1"/>
    </source>
</evidence>
<name>A0A947GH59_HYDSH</name>
<accession>A0A947GH59</accession>
<dbReference type="Proteomes" id="UP000748108">
    <property type="component" value="Unassembled WGS sequence"/>
</dbReference>
<gene>
    <name evidence="1" type="ORF">KM312_05425</name>
</gene>
<sequence>MLDWFYDYDVEEGKSTTRCSLCGERILEGDYYYQYADEYADETYCSSNCLLEGLRHLGIIREVIHDGTPDRCRMCGNRIKSGEFKFVFQGMSFCFSEWCVVDYLVQADWVTGGCLR</sequence>
<dbReference type="AlphaFoldDB" id="A0A947GH59"/>